<comment type="caution">
    <text evidence="3">The sequence shown here is derived from an EMBL/GenBank/DDBJ whole genome shotgun (WGS) entry which is preliminary data.</text>
</comment>
<dbReference type="Pfam" id="PF01926">
    <property type="entry name" value="MMR_HSR1"/>
    <property type="match status" value="1"/>
</dbReference>
<reference evidence="3 4" key="1">
    <citation type="journal article" date="2019" name="Int. J. Syst. Evol. Microbiol.">
        <title>The Global Catalogue of Microorganisms (GCM) 10K type strain sequencing project: providing services to taxonomists for standard genome sequencing and annotation.</title>
        <authorList>
            <consortium name="The Broad Institute Genomics Platform"/>
            <consortium name="The Broad Institute Genome Sequencing Center for Infectious Disease"/>
            <person name="Wu L."/>
            <person name="Ma J."/>
        </authorList>
    </citation>
    <scope>NUCLEOTIDE SEQUENCE [LARGE SCALE GENOMIC DNA]</scope>
    <source>
        <strain evidence="3 4">JCM 14323</strain>
    </source>
</reference>
<evidence type="ECO:0000313" key="4">
    <source>
        <dbReference type="Proteomes" id="UP001501746"/>
    </source>
</evidence>
<dbReference type="InterPro" id="IPR021871">
    <property type="entry name" value="DUF3482"/>
</dbReference>
<name>A0ABN2MKC1_9MICO</name>
<dbReference type="Pfam" id="PF11981">
    <property type="entry name" value="DUF3482"/>
    <property type="match status" value="1"/>
</dbReference>
<dbReference type="Gene3D" id="3.40.50.300">
    <property type="entry name" value="P-loop containing nucleotide triphosphate hydrolases"/>
    <property type="match status" value="1"/>
</dbReference>
<evidence type="ECO:0000256" key="1">
    <source>
        <dbReference type="SAM" id="MobiDB-lite"/>
    </source>
</evidence>
<gene>
    <name evidence="3" type="ORF">GCM10009750_12700</name>
</gene>
<dbReference type="InterPro" id="IPR027417">
    <property type="entry name" value="P-loop_NTPase"/>
</dbReference>
<accession>A0ABN2MKC1</accession>
<evidence type="ECO:0000313" key="3">
    <source>
        <dbReference type="EMBL" id="GAA1830337.1"/>
    </source>
</evidence>
<dbReference type="EMBL" id="BAAANK010000003">
    <property type="protein sequence ID" value="GAA1830337.1"/>
    <property type="molecule type" value="Genomic_DNA"/>
</dbReference>
<organism evidence="3 4">
    <name type="scientific">Agromyces salentinus</name>
    <dbReference type="NCBI Taxonomy" id="269421"/>
    <lineage>
        <taxon>Bacteria</taxon>
        <taxon>Bacillati</taxon>
        <taxon>Actinomycetota</taxon>
        <taxon>Actinomycetes</taxon>
        <taxon>Micrococcales</taxon>
        <taxon>Microbacteriaceae</taxon>
        <taxon>Agromyces</taxon>
    </lineage>
</organism>
<dbReference type="InterPro" id="IPR006073">
    <property type="entry name" value="GTP-bd"/>
</dbReference>
<proteinExistence type="predicted"/>
<feature type="region of interest" description="Disordered" evidence="1">
    <location>
        <begin position="1"/>
        <end position="26"/>
    </location>
</feature>
<sequence>MGLGTAASLPTRPPGGLDTAASLPTRPPEVPGLDAGAVSLSLISHTNAGKTTLARTLLGRDVGEVRDAPHVTVEATPFPLVQTSDGDLLTLWDTPGFGDSVRLARRLRQDRNPIGWFLTQVWDRYQDRALWLSQLAVRNVAEQADVVLYLVNAAEAPADAGYLAPELEVLEWIGKPVLVLLNQTGPPRERAAEEADAARWRAALGPSTNVRDVLAFDAFARCWVQEFTLFRAIEPLVPDASERAFARLSAAWRDLRMGEFDASMAALAGPIARAAADRVVLPAEPLTNRVTGSFGLPNAARTKARSDATDEMAARLQVDLRWGMEQLIAIHRLEGRAADEVLERVADGVHLDAPLDGTRTAALGGVVSGALTGLGADLLAGGLTFGAGMVAGAIIGALGGAGVAQGVNVVRGRTESSLRWEEAFLDGLVTSALLRYLAVAHYGRGRGAWREGEYPEHWRPMVVDAVVAEQKRLAAIWARRGDGEERVQRVQRELEEVLRELALGLLDELYPGALDADGA</sequence>
<feature type="domain" description="G" evidence="2">
    <location>
        <begin position="42"/>
        <end position="183"/>
    </location>
</feature>
<protein>
    <recommendedName>
        <fullName evidence="2">G domain-containing protein</fullName>
    </recommendedName>
</protein>
<dbReference type="CDD" id="cd00882">
    <property type="entry name" value="Ras_like_GTPase"/>
    <property type="match status" value="1"/>
</dbReference>
<dbReference type="Proteomes" id="UP001501746">
    <property type="component" value="Unassembled WGS sequence"/>
</dbReference>
<evidence type="ECO:0000259" key="2">
    <source>
        <dbReference type="Pfam" id="PF01926"/>
    </source>
</evidence>
<keyword evidence="4" id="KW-1185">Reference proteome</keyword>
<dbReference type="SUPFAM" id="SSF52540">
    <property type="entry name" value="P-loop containing nucleoside triphosphate hydrolases"/>
    <property type="match status" value="1"/>
</dbReference>